<evidence type="ECO:0000256" key="4">
    <source>
        <dbReference type="SAM" id="SignalP"/>
    </source>
</evidence>
<dbReference type="Pfam" id="PF01670">
    <property type="entry name" value="Glyco_hydro_12"/>
    <property type="match status" value="1"/>
</dbReference>
<keyword evidence="7" id="KW-1185">Reference proteome</keyword>
<dbReference type="InterPro" id="IPR008965">
    <property type="entry name" value="CBM2/CBM3_carb-bd_dom_sf"/>
</dbReference>
<dbReference type="PANTHER" id="PTHR34002:SF9">
    <property type="entry name" value="XYLOGLUCAN-SPECIFIC ENDO-BETA-1,4-GLUCANASE A"/>
    <property type="match status" value="1"/>
</dbReference>
<accession>A0ABQ4B6P6</accession>
<dbReference type="InterPro" id="IPR001919">
    <property type="entry name" value="CBD2"/>
</dbReference>
<evidence type="ECO:0000259" key="5">
    <source>
        <dbReference type="PROSITE" id="PS51173"/>
    </source>
</evidence>
<evidence type="ECO:0000256" key="2">
    <source>
        <dbReference type="RuleBase" id="RU361163"/>
    </source>
</evidence>
<feature type="chain" id="PRO_5046220661" description="CBM2 domain-containing protein" evidence="4">
    <location>
        <begin position="30"/>
        <end position="424"/>
    </location>
</feature>
<comment type="caution">
    <text evidence="6">The sequence shown here is derived from an EMBL/GenBank/DDBJ whole genome shotgun (WGS) entry which is preliminary data.</text>
</comment>
<keyword evidence="2" id="KW-0378">Hydrolase</keyword>
<dbReference type="SUPFAM" id="SSF49384">
    <property type="entry name" value="Carbohydrate-binding domain"/>
    <property type="match status" value="1"/>
</dbReference>
<gene>
    <name evidence="6" type="ORF">Apa02nite_024370</name>
</gene>
<evidence type="ECO:0000313" key="7">
    <source>
        <dbReference type="Proteomes" id="UP000624709"/>
    </source>
</evidence>
<dbReference type="Gene3D" id="2.60.120.180">
    <property type="match status" value="1"/>
</dbReference>
<evidence type="ECO:0000256" key="1">
    <source>
        <dbReference type="ARBA" id="ARBA00005519"/>
    </source>
</evidence>
<feature type="domain" description="CBM2" evidence="5">
    <location>
        <begin position="28"/>
        <end position="138"/>
    </location>
</feature>
<dbReference type="SUPFAM" id="SSF49899">
    <property type="entry name" value="Concanavalin A-like lectins/glucanases"/>
    <property type="match status" value="1"/>
</dbReference>
<dbReference type="InterPro" id="IPR013320">
    <property type="entry name" value="ConA-like_dom_sf"/>
</dbReference>
<comment type="similarity">
    <text evidence="1 2">Belongs to the glycosyl hydrolase 12 (cellulase H) family.</text>
</comment>
<dbReference type="PANTHER" id="PTHR34002">
    <property type="entry name" value="BLR1656 PROTEIN"/>
    <property type="match status" value="1"/>
</dbReference>
<dbReference type="InterPro" id="IPR002594">
    <property type="entry name" value="GH12"/>
</dbReference>
<dbReference type="RefSeq" id="WP_203825116.1">
    <property type="nucleotide sequence ID" value="NZ_BAAATY010000006.1"/>
</dbReference>
<sequence length="424" mass="43825">MLAKRFVVPLAVAALGSGAAVFGVLNADAAETAGCAVTYTVNSQWNSGFTGDVKVRNTGASAVNGWTLGFAFPSGQKLASGWNGTWTQTGTGVTVTDAGWNKSLAAGSTVTLGFNGTWSGSNAVPTTFSVNGVTCGATATTAPSATVTASATKTATASPTATKSATPTPTATASPSASKTASATTSPTPAATATKGAENCTDFAALIRGKYWVNNNVWGKADGTGSQCVWENGLSGDNLSWGTSWTWAGDNTKVKSYGSAVLGWHWGNKTTGTGLPVQLSAGRTVKASWNFTVTQKTANVMNVSYDLWFHKIANPDWQDQPTDEVMVWLYKSGGAGPVGTKQATVTLGGATWDLYKGNIGWDVYSFVRTANTTSADLNLTDFTTDLAGRGWLDKTKYLSSVQAGTEVFTGSGQLDTSSYSVKIS</sequence>
<keyword evidence="2" id="KW-0119">Carbohydrate metabolism</keyword>
<keyword evidence="4" id="KW-0732">Signal</keyword>
<evidence type="ECO:0000256" key="3">
    <source>
        <dbReference type="SAM" id="MobiDB-lite"/>
    </source>
</evidence>
<dbReference type="Proteomes" id="UP000624709">
    <property type="component" value="Unassembled WGS sequence"/>
</dbReference>
<keyword evidence="2" id="KW-0624">Polysaccharide degradation</keyword>
<dbReference type="Gene3D" id="2.60.40.290">
    <property type="match status" value="1"/>
</dbReference>
<dbReference type="InterPro" id="IPR013319">
    <property type="entry name" value="GH11/12"/>
</dbReference>
<evidence type="ECO:0000313" key="6">
    <source>
        <dbReference type="EMBL" id="GIE66329.1"/>
    </source>
</evidence>
<feature type="region of interest" description="Disordered" evidence="3">
    <location>
        <begin position="146"/>
        <end position="194"/>
    </location>
</feature>
<reference evidence="6 7" key="1">
    <citation type="submission" date="2021-01" db="EMBL/GenBank/DDBJ databases">
        <title>Whole genome shotgun sequence of Actinoplanes palleronii NBRC 14916.</title>
        <authorList>
            <person name="Komaki H."/>
            <person name="Tamura T."/>
        </authorList>
    </citation>
    <scope>NUCLEOTIDE SEQUENCE [LARGE SCALE GENOMIC DNA]</scope>
    <source>
        <strain evidence="6 7">NBRC 14916</strain>
    </source>
</reference>
<name>A0ABQ4B6P6_9ACTN</name>
<feature type="signal peptide" evidence="4">
    <location>
        <begin position="1"/>
        <end position="29"/>
    </location>
</feature>
<dbReference type="InterPro" id="IPR012291">
    <property type="entry name" value="CBM2_carb-bd_dom_sf"/>
</dbReference>
<keyword evidence="2" id="KW-0326">Glycosidase</keyword>
<proteinExistence type="inferred from homology"/>
<dbReference type="Pfam" id="PF00553">
    <property type="entry name" value="CBM_2"/>
    <property type="match status" value="1"/>
</dbReference>
<protein>
    <recommendedName>
        <fullName evidence="5">CBM2 domain-containing protein</fullName>
    </recommendedName>
</protein>
<dbReference type="PROSITE" id="PS51173">
    <property type="entry name" value="CBM2"/>
    <property type="match status" value="1"/>
</dbReference>
<dbReference type="EMBL" id="BOMS01000031">
    <property type="protein sequence ID" value="GIE66329.1"/>
    <property type="molecule type" value="Genomic_DNA"/>
</dbReference>
<dbReference type="SMART" id="SM00637">
    <property type="entry name" value="CBD_II"/>
    <property type="match status" value="1"/>
</dbReference>
<organism evidence="6 7">
    <name type="scientific">Actinoplanes palleronii</name>
    <dbReference type="NCBI Taxonomy" id="113570"/>
    <lineage>
        <taxon>Bacteria</taxon>
        <taxon>Bacillati</taxon>
        <taxon>Actinomycetota</taxon>
        <taxon>Actinomycetes</taxon>
        <taxon>Micromonosporales</taxon>
        <taxon>Micromonosporaceae</taxon>
        <taxon>Actinoplanes</taxon>
    </lineage>
</organism>